<keyword evidence="1" id="KW-1133">Transmembrane helix</keyword>
<dbReference type="AlphaFoldDB" id="A0A4Z2CKR9"/>
<gene>
    <name evidence="2" type="ORF">EWB00_010602</name>
</gene>
<keyword evidence="3" id="KW-1185">Reference proteome</keyword>
<feature type="transmembrane region" description="Helical" evidence="1">
    <location>
        <begin position="43"/>
        <end position="61"/>
    </location>
</feature>
<comment type="caution">
    <text evidence="2">The sequence shown here is derived from an EMBL/GenBank/DDBJ whole genome shotgun (WGS) entry which is preliminary data.</text>
</comment>
<evidence type="ECO:0000256" key="1">
    <source>
        <dbReference type="SAM" id="Phobius"/>
    </source>
</evidence>
<accession>A0A4Z2CKR9</accession>
<dbReference type="EMBL" id="SKCS01000835">
    <property type="protein sequence ID" value="TNN04818.1"/>
    <property type="molecule type" value="Genomic_DNA"/>
</dbReference>
<protein>
    <submittedName>
        <fullName evidence="2">Uncharacterized protein</fullName>
    </submittedName>
</protein>
<feature type="transmembrane region" description="Helical" evidence="1">
    <location>
        <begin position="147"/>
        <end position="167"/>
    </location>
</feature>
<keyword evidence="1" id="KW-0472">Membrane</keyword>
<proteinExistence type="predicted"/>
<dbReference type="Proteomes" id="UP000311919">
    <property type="component" value="Unassembled WGS sequence"/>
</dbReference>
<organism evidence="2 3">
    <name type="scientific">Schistosoma japonicum</name>
    <name type="common">Blood fluke</name>
    <dbReference type="NCBI Taxonomy" id="6182"/>
    <lineage>
        <taxon>Eukaryota</taxon>
        <taxon>Metazoa</taxon>
        <taxon>Spiralia</taxon>
        <taxon>Lophotrochozoa</taxon>
        <taxon>Platyhelminthes</taxon>
        <taxon>Trematoda</taxon>
        <taxon>Digenea</taxon>
        <taxon>Strigeidida</taxon>
        <taxon>Schistosomatoidea</taxon>
        <taxon>Schistosomatidae</taxon>
        <taxon>Schistosoma</taxon>
    </lineage>
</organism>
<evidence type="ECO:0000313" key="2">
    <source>
        <dbReference type="EMBL" id="TNN04818.1"/>
    </source>
</evidence>
<name>A0A4Z2CKR9_SCHJA</name>
<feature type="transmembrane region" description="Helical" evidence="1">
    <location>
        <begin position="6"/>
        <end position="31"/>
    </location>
</feature>
<feature type="non-terminal residue" evidence="2">
    <location>
        <position position="1"/>
    </location>
</feature>
<keyword evidence="1" id="KW-0812">Transmembrane</keyword>
<sequence>KCETSCWLAIIGTICSITSSFIGAMRIRYCYVKKSKRCKKVQFINLIVGFISLLSSVSVWADFLCHLPHELGTNYHFKESTYHPNKQSVDHKRVFIPQFNINRTRVSIVPTMIHLLRNYSFTNWIKPKKNLFYSKQTYFNGNYLFGWAYWFCVASVVFLFLSNLIYLMRKDCENKHSIEIV</sequence>
<dbReference type="OrthoDB" id="6229624at2759"/>
<reference evidence="2 3" key="1">
    <citation type="submission" date="2019-03" db="EMBL/GenBank/DDBJ databases">
        <title>An improved genome assembly of the fluke Schistosoma japonicum.</title>
        <authorList>
            <person name="Hu W."/>
            <person name="Luo F."/>
            <person name="Yin M."/>
            <person name="Mo X."/>
            <person name="Sun C."/>
            <person name="Wu Q."/>
            <person name="Zhu B."/>
            <person name="Xiang M."/>
            <person name="Wang J."/>
            <person name="Wang Y."/>
            <person name="Zhang T."/>
            <person name="Xu B."/>
            <person name="Zheng H."/>
            <person name="Feng Z."/>
        </authorList>
    </citation>
    <scope>NUCLEOTIDE SEQUENCE [LARGE SCALE GENOMIC DNA]</scope>
    <source>
        <strain evidence="2">HuSjv2</strain>
        <tissue evidence="2">Worms</tissue>
    </source>
</reference>
<evidence type="ECO:0000313" key="3">
    <source>
        <dbReference type="Proteomes" id="UP000311919"/>
    </source>
</evidence>